<accession>A0A813M489</accession>
<protein>
    <submittedName>
        <fullName evidence="1">Uncharacterized protein</fullName>
    </submittedName>
</protein>
<name>A0A813M489_9BILA</name>
<sequence>MLPSRSTVQTTKTSNPVDEKIFSTYQEEYNLGKSHGNLLAHKGNNAFLQNNQPIRNQKFGKYFISPSYQNLTSDYYFANKITDNYSNNYRTSQDNFFQRPIQTAPARTKLDFMYKVKVAPIAKPDQASIYEEEYLRQNLSDHFVSKKWLKTGTLNLRDTVACLMELGDYMRNKSFDVNQRDVFEKGSPAEINNLDHSAQFFTKLISAIESLLLVYNKLHSNSVELKKNSDNFLYGQRIIDRNIWDRGLRPTAERDAYNSTEQSIYKDNAVMNSCRNLANNVLKEAQSMLNQIESFAYNSLEEIFEEAKVILMHKLHTKAYETTYLRDQNGYIKKDAKLPMKIGDWFNLSNNGLLKMQSLVENSNKMNEKVIQTIDNIGENMSKQWLDTHEVASKQVENGLAYQSKLIKTQYDLNREIDQMGDAITDTRKRLGTLNMLDEVYLTQLEAKLSEIEPYHQDHRRRQAKYANHVWSAATDLRDNLDKMKDYKIVLEDRKQRLETNILSNHNGVNYDLKTIINPRRHNISTNPSVNLVAQSYS</sequence>
<dbReference type="EMBL" id="CAJNOC010000058">
    <property type="protein sequence ID" value="CAF0710729.1"/>
    <property type="molecule type" value="Genomic_DNA"/>
</dbReference>
<evidence type="ECO:0000313" key="2">
    <source>
        <dbReference type="Proteomes" id="UP000663879"/>
    </source>
</evidence>
<organism evidence="1 2">
    <name type="scientific">Brachionus calyciflorus</name>
    <dbReference type="NCBI Taxonomy" id="104777"/>
    <lineage>
        <taxon>Eukaryota</taxon>
        <taxon>Metazoa</taxon>
        <taxon>Spiralia</taxon>
        <taxon>Gnathifera</taxon>
        <taxon>Rotifera</taxon>
        <taxon>Eurotatoria</taxon>
        <taxon>Monogononta</taxon>
        <taxon>Pseudotrocha</taxon>
        <taxon>Ploima</taxon>
        <taxon>Brachionidae</taxon>
        <taxon>Brachionus</taxon>
    </lineage>
</organism>
<comment type="caution">
    <text evidence="1">The sequence shown here is derived from an EMBL/GenBank/DDBJ whole genome shotgun (WGS) entry which is preliminary data.</text>
</comment>
<reference evidence="1" key="1">
    <citation type="submission" date="2021-02" db="EMBL/GenBank/DDBJ databases">
        <authorList>
            <person name="Nowell W R."/>
        </authorList>
    </citation>
    <scope>NUCLEOTIDE SEQUENCE</scope>
    <source>
        <strain evidence="1">Ploen Becks lab</strain>
    </source>
</reference>
<proteinExistence type="predicted"/>
<dbReference type="Proteomes" id="UP000663879">
    <property type="component" value="Unassembled WGS sequence"/>
</dbReference>
<dbReference type="OrthoDB" id="10311660at2759"/>
<keyword evidence="2" id="KW-1185">Reference proteome</keyword>
<evidence type="ECO:0000313" key="1">
    <source>
        <dbReference type="EMBL" id="CAF0710729.1"/>
    </source>
</evidence>
<gene>
    <name evidence="1" type="ORF">OXX778_LOCUS1005</name>
</gene>
<dbReference type="AlphaFoldDB" id="A0A813M489"/>